<gene>
    <name evidence="10" type="primary">fluC</name>
    <name evidence="10" type="synonym">crcB</name>
    <name evidence="12" type="ordered locus">Sked_18960</name>
</gene>
<dbReference type="AlphaFoldDB" id="D1BHA1"/>
<feature type="binding site" evidence="10">
    <location>
        <position position="105"/>
    </location>
    <ligand>
        <name>Na(+)</name>
        <dbReference type="ChEBI" id="CHEBI:29101"/>
        <note>structural</note>
    </ligand>
</feature>
<dbReference type="GO" id="GO:0062054">
    <property type="term" value="F:fluoride channel activity"/>
    <property type="evidence" value="ECO:0007669"/>
    <property type="project" value="UniProtKB-UniRule"/>
</dbReference>
<dbReference type="GO" id="GO:0046872">
    <property type="term" value="F:metal ion binding"/>
    <property type="evidence" value="ECO:0007669"/>
    <property type="project" value="UniProtKB-KW"/>
</dbReference>
<name>D1BHA1_SANKS</name>
<evidence type="ECO:0000256" key="11">
    <source>
        <dbReference type="SAM" id="MobiDB-lite"/>
    </source>
</evidence>
<dbReference type="Proteomes" id="UP000000322">
    <property type="component" value="Chromosome"/>
</dbReference>
<evidence type="ECO:0000313" key="12">
    <source>
        <dbReference type="EMBL" id="ACZ21821.1"/>
    </source>
</evidence>
<dbReference type="PANTHER" id="PTHR28259">
    <property type="entry name" value="FLUORIDE EXPORT PROTEIN 1-RELATED"/>
    <property type="match status" value="1"/>
</dbReference>
<evidence type="ECO:0000256" key="5">
    <source>
        <dbReference type="ARBA" id="ARBA00023136"/>
    </source>
</evidence>
<keyword evidence="2 10" id="KW-1003">Cell membrane</keyword>
<dbReference type="InterPro" id="IPR003691">
    <property type="entry name" value="FluC"/>
</dbReference>
<keyword evidence="4 10" id="KW-1133">Transmembrane helix</keyword>
<evidence type="ECO:0000256" key="10">
    <source>
        <dbReference type="HAMAP-Rule" id="MF_00454"/>
    </source>
</evidence>
<dbReference type="HOGENOM" id="CLU_114342_1_1_11"/>
<evidence type="ECO:0000256" key="1">
    <source>
        <dbReference type="ARBA" id="ARBA00004651"/>
    </source>
</evidence>
<evidence type="ECO:0000256" key="2">
    <source>
        <dbReference type="ARBA" id="ARBA00022475"/>
    </source>
</evidence>
<evidence type="ECO:0000256" key="9">
    <source>
        <dbReference type="ARBA" id="ARBA00049940"/>
    </source>
</evidence>
<dbReference type="GO" id="GO:0005886">
    <property type="term" value="C:plasma membrane"/>
    <property type="evidence" value="ECO:0007669"/>
    <property type="project" value="UniProtKB-SubCell"/>
</dbReference>
<dbReference type="Pfam" id="PF02537">
    <property type="entry name" value="CRCB"/>
    <property type="match status" value="1"/>
</dbReference>
<keyword evidence="10" id="KW-0915">Sodium</keyword>
<feature type="transmembrane region" description="Helical" evidence="10">
    <location>
        <begin position="95"/>
        <end position="115"/>
    </location>
</feature>
<keyword evidence="10" id="KW-0479">Metal-binding</keyword>
<comment type="similarity">
    <text evidence="7 10">Belongs to the fluoride channel Fluc/FEX (TC 1.A.43) family.</text>
</comment>
<evidence type="ECO:0000256" key="3">
    <source>
        <dbReference type="ARBA" id="ARBA00022692"/>
    </source>
</evidence>
<keyword evidence="5 10" id="KW-0472">Membrane</keyword>
<keyword evidence="10" id="KW-0406">Ion transport</keyword>
<keyword evidence="10" id="KW-0813">Transport</keyword>
<dbReference type="KEGG" id="ske:Sked_18960"/>
<organism evidence="12 13">
    <name type="scientific">Sanguibacter keddieii (strain ATCC 51767 / DSM 10542 / NCFB 3025 / ST-74)</name>
    <dbReference type="NCBI Taxonomy" id="446469"/>
    <lineage>
        <taxon>Bacteria</taxon>
        <taxon>Bacillati</taxon>
        <taxon>Actinomycetota</taxon>
        <taxon>Actinomycetes</taxon>
        <taxon>Micrococcales</taxon>
        <taxon>Sanguibacteraceae</taxon>
        <taxon>Sanguibacter</taxon>
    </lineage>
</organism>
<dbReference type="STRING" id="446469.Sked_18960"/>
<sequence>MTDDRPLDPDLDTPAAGPQARGSRPVHLRWSSVGLVAAGGTVGAAAREALVLAVPSTGWFDTVIFCINLSGALALGVLLEALLRQGPEDDRRRRLRLLLGTGVLGGYTTYSTLAVETARLLADGDHGGAAVYSLATVLLGALATWTGIALAARRRRRGRGQGAAAGPGADS</sequence>
<keyword evidence="6 10" id="KW-0407">Ion channel</keyword>
<keyword evidence="13" id="KW-1185">Reference proteome</keyword>
<feature type="transmembrane region" description="Helical" evidence="10">
    <location>
        <begin position="62"/>
        <end position="83"/>
    </location>
</feature>
<dbReference type="eggNOG" id="COG0239">
    <property type="taxonomic scope" value="Bacteria"/>
</dbReference>
<dbReference type="PANTHER" id="PTHR28259:SF1">
    <property type="entry name" value="FLUORIDE EXPORT PROTEIN 1-RELATED"/>
    <property type="match status" value="1"/>
</dbReference>
<feature type="binding site" evidence="10">
    <location>
        <position position="108"/>
    </location>
    <ligand>
        <name>Na(+)</name>
        <dbReference type="ChEBI" id="CHEBI:29101"/>
        <note>structural</note>
    </ligand>
</feature>
<comment type="catalytic activity">
    <reaction evidence="8">
        <text>fluoride(in) = fluoride(out)</text>
        <dbReference type="Rhea" id="RHEA:76159"/>
        <dbReference type="ChEBI" id="CHEBI:17051"/>
    </reaction>
    <physiologicalReaction direction="left-to-right" evidence="8">
        <dbReference type="Rhea" id="RHEA:76160"/>
    </physiologicalReaction>
</comment>
<protein>
    <recommendedName>
        <fullName evidence="10">Fluoride-specific ion channel FluC</fullName>
    </recommendedName>
</protein>
<accession>D1BHA1</accession>
<keyword evidence="3 10" id="KW-0812">Transmembrane</keyword>
<evidence type="ECO:0000313" key="13">
    <source>
        <dbReference type="Proteomes" id="UP000000322"/>
    </source>
</evidence>
<evidence type="ECO:0000256" key="7">
    <source>
        <dbReference type="ARBA" id="ARBA00035120"/>
    </source>
</evidence>
<dbReference type="EMBL" id="CP001819">
    <property type="protein sequence ID" value="ACZ21821.1"/>
    <property type="molecule type" value="Genomic_DNA"/>
</dbReference>
<dbReference type="HAMAP" id="MF_00454">
    <property type="entry name" value="FluC"/>
    <property type="match status" value="1"/>
</dbReference>
<comment type="function">
    <text evidence="9 10">Fluoride-specific ion channel. Important for reducing fluoride concentration in the cell, thus reducing its toxicity.</text>
</comment>
<comment type="subcellular location">
    <subcellularLocation>
        <location evidence="1 10">Cell membrane</location>
        <topology evidence="1 10">Multi-pass membrane protein</topology>
    </subcellularLocation>
</comment>
<feature type="region of interest" description="Disordered" evidence="11">
    <location>
        <begin position="1"/>
        <end position="24"/>
    </location>
</feature>
<evidence type="ECO:0000256" key="4">
    <source>
        <dbReference type="ARBA" id="ARBA00022989"/>
    </source>
</evidence>
<dbReference type="RefSeq" id="WP_012866890.1">
    <property type="nucleotide sequence ID" value="NC_013521.1"/>
</dbReference>
<proteinExistence type="inferred from homology"/>
<feature type="transmembrane region" description="Helical" evidence="10">
    <location>
        <begin position="130"/>
        <end position="152"/>
    </location>
</feature>
<evidence type="ECO:0000256" key="8">
    <source>
        <dbReference type="ARBA" id="ARBA00035585"/>
    </source>
</evidence>
<comment type="activity regulation">
    <text evidence="10">Na(+) is not transported, but it plays an essential structural role and its presence is essential for fluoride channel function.</text>
</comment>
<reference evidence="12 13" key="1">
    <citation type="journal article" date="2009" name="Stand. Genomic Sci.">
        <title>Complete genome sequence of Sanguibacter keddieii type strain (ST-74).</title>
        <authorList>
            <person name="Ivanova N."/>
            <person name="Sikorski J."/>
            <person name="Sims D."/>
            <person name="Brettin T."/>
            <person name="Detter J.C."/>
            <person name="Han C."/>
            <person name="Lapidus A."/>
            <person name="Copeland A."/>
            <person name="Glavina Del Rio T."/>
            <person name="Nolan M."/>
            <person name="Chen F."/>
            <person name="Lucas S."/>
            <person name="Tice H."/>
            <person name="Cheng J.F."/>
            <person name="Bruce D."/>
            <person name="Goodwin L."/>
            <person name="Pitluck S."/>
            <person name="Pati A."/>
            <person name="Mavromatis K."/>
            <person name="Chen A."/>
            <person name="Palaniappan K."/>
            <person name="D'haeseleer P."/>
            <person name="Chain P."/>
            <person name="Bristow J."/>
            <person name="Eisen J.A."/>
            <person name="Markowitz V."/>
            <person name="Hugenholtz P."/>
            <person name="Goker M."/>
            <person name="Pukall R."/>
            <person name="Klenk H.P."/>
            <person name="Kyrpides N.C."/>
        </authorList>
    </citation>
    <scope>NUCLEOTIDE SEQUENCE [LARGE SCALE GENOMIC DNA]</scope>
    <source>
        <strain evidence="13">ATCC 51767 / DSM 10542 / NCFB 3025 / ST-74</strain>
    </source>
</reference>
<dbReference type="GO" id="GO:0140114">
    <property type="term" value="P:cellular detoxification of fluoride"/>
    <property type="evidence" value="ECO:0007669"/>
    <property type="project" value="UniProtKB-UniRule"/>
</dbReference>
<evidence type="ECO:0000256" key="6">
    <source>
        <dbReference type="ARBA" id="ARBA00023303"/>
    </source>
</evidence>